<dbReference type="InterPro" id="IPR037171">
    <property type="entry name" value="NagB/RpiA_transferase-like"/>
</dbReference>
<proteinExistence type="predicted"/>
<dbReference type="Pfam" id="PF00455">
    <property type="entry name" value="DeoRC"/>
    <property type="match status" value="1"/>
</dbReference>
<feature type="domain" description="HTH deoR-type" evidence="3">
    <location>
        <begin position="11"/>
        <end position="66"/>
    </location>
</feature>
<dbReference type="AlphaFoldDB" id="A0A067Z111"/>
<dbReference type="SMART" id="SM00420">
    <property type="entry name" value="HTH_DEOR"/>
    <property type="match status" value="1"/>
</dbReference>
<organism evidence="4 5">
    <name type="scientific">Gluconobacter oxydans DSM 3504</name>
    <dbReference type="NCBI Taxonomy" id="1288313"/>
    <lineage>
        <taxon>Bacteria</taxon>
        <taxon>Pseudomonadati</taxon>
        <taxon>Pseudomonadota</taxon>
        <taxon>Alphaproteobacteria</taxon>
        <taxon>Acetobacterales</taxon>
        <taxon>Acetobacteraceae</taxon>
        <taxon>Gluconobacter</taxon>
    </lineage>
</organism>
<dbReference type="EMBL" id="CP004373">
    <property type="protein sequence ID" value="AHK70486.1"/>
    <property type="molecule type" value="Genomic_DNA"/>
</dbReference>
<dbReference type="InterPro" id="IPR001034">
    <property type="entry name" value="DeoR_HTH"/>
</dbReference>
<dbReference type="SUPFAM" id="SSF46785">
    <property type="entry name" value="Winged helix' DNA-binding domain"/>
    <property type="match status" value="1"/>
</dbReference>
<evidence type="ECO:0000256" key="2">
    <source>
        <dbReference type="ARBA" id="ARBA00023163"/>
    </source>
</evidence>
<dbReference type="SUPFAM" id="SSF100950">
    <property type="entry name" value="NagB/RpiA/CoA transferase-like"/>
    <property type="match status" value="1"/>
</dbReference>
<protein>
    <submittedName>
        <fullName evidence="4">HTH-type sugar metabolism transcriptional regulator</fullName>
    </submittedName>
</protein>
<evidence type="ECO:0000256" key="1">
    <source>
        <dbReference type="ARBA" id="ARBA00023015"/>
    </source>
</evidence>
<dbReference type="SMART" id="SM01134">
    <property type="entry name" value="DeoRC"/>
    <property type="match status" value="1"/>
</dbReference>
<dbReference type="Pfam" id="PF08220">
    <property type="entry name" value="HTH_DeoR"/>
    <property type="match status" value="1"/>
</dbReference>
<dbReference type="GO" id="GO:0003700">
    <property type="term" value="F:DNA-binding transcription factor activity"/>
    <property type="evidence" value="ECO:0007669"/>
    <property type="project" value="InterPro"/>
</dbReference>
<dbReference type="KEGG" id="goy:GLS_c05710"/>
<dbReference type="GeneID" id="56904804"/>
<sequence>MNAVLVEGQVLSGRRRGILDYVTERGVVPVGDLLERFSLSRASINRDLLALSAQGLLRRIGPDITALPSASSSGSVVYRARQAVAQKQAIAALAASLISPGDTVALDDSTTVRAMADSLSAIAPLTVVTNSLGLGTRLGACETLGLIGLGGRYSPTFEAFVGMVCEQSVMSMRIDLAFVSAAAIHGLTAYHQVEEVIRAKQALMAVADSRVLLVDSGKFGNSAMSRLASLSEFDVVITDDGIDPAYAAMLRDAGVTLKIAAVSPPVENALTAG</sequence>
<dbReference type="PANTHER" id="PTHR30363">
    <property type="entry name" value="HTH-TYPE TRANSCRIPTIONAL REGULATOR SRLR-RELATED"/>
    <property type="match status" value="1"/>
</dbReference>
<dbReference type="RefSeq" id="WP_041111023.1">
    <property type="nucleotide sequence ID" value="NZ_CP004373.1"/>
</dbReference>
<accession>A0A067Z111</accession>
<keyword evidence="2" id="KW-0804">Transcription</keyword>
<dbReference type="InterPro" id="IPR014036">
    <property type="entry name" value="DeoR-like_C"/>
</dbReference>
<dbReference type="InterPro" id="IPR036390">
    <property type="entry name" value="WH_DNA-bd_sf"/>
</dbReference>
<dbReference type="PANTHER" id="PTHR30363:SF44">
    <property type="entry name" value="AGA OPERON TRANSCRIPTIONAL REPRESSOR-RELATED"/>
    <property type="match status" value="1"/>
</dbReference>
<evidence type="ECO:0000313" key="4">
    <source>
        <dbReference type="EMBL" id="AHK70486.1"/>
    </source>
</evidence>
<dbReference type="PROSITE" id="PS51000">
    <property type="entry name" value="HTH_DEOR_2"/>
    <property type="match status" value="1"/>
</dbReference>
<dbReference type="InterPro" id="IPR050313">
    <property type="entry name" value="Carb_Metab_HTH_regulators"/>
</dbReference>
<reference evidence="4 5" key="1">
    <citation type="journal article" date="2015" name="Appl. Microbiol. Biotechnol.">
        <title>The consequence of an additional NADH dehydrogenase paralog on the growth of Gluconobacter oxydans DSM3504.</title>
        <authorList>
            <person name="Kostner D."/>
            <person name="Luchterhand B."/>
            <person name="Junker A."/>
            <person name="Volland S."/>
            <person name="Daniel R."/>
            <person name="Buchs J."/>
            <person name="Liebl W."/>
            <person name="Ehrenreich A."/>
        </authorList>
    </citation>
    <scope>NUCLEOTIDE SEQUENCE [LARGE SCALE GENOMIC DNA]</scope>
    <source>
        <strain evidence="4">DSM 3504</strain>
    </source>
</reference>
<gene>
    <name evidence="4" type="ORF">GLS_c05710</name>
</gene>
<dbReference type="Proteomes" id="UP000031656">
    <property type="component" value="Chromosome"/>
</dbReference>
<keyword evidence="1" id="KW-0805">Transcription regulation</keyword>
<evidence type="ECO:0000259" key="3">
    <source>
        <dbReference type="PROSITE" id="PS51000"/>
    </source>
</evidence>
<evidence type="ECO:0000313" key="5">
    <source>
        <dbReference type="Proteomes" id="UP000031656"/>
    </source>
</evidence>
<dbReference type="HOGENOM" id="CLU_060699_3_0_5"/>
<name>A0A067Z111_GLUOY</name>